<feature type="region of interest" description="Disordered" evidence="1">
    <location>
        <begin position="1"/>
        <end position="134"/>
    </location>
</feature>
<evidence type="ECO:0000313" key="3">
    <source>
        <dbReference type="Proteomes" id="UP000054166"/>
    </source>
</evidence>
<dbReference type="CDD" id="cd02970">
    <property type="entry name" value="PRX_like2"/>
    <property type="match status" value="1"/>
</dbReference>
<sequence length="297" mass="31976">MGTNDDPLSESRSTRQCSSGSTDQDRLSNPTPRPQPKRNVLRARRGRSLSLSCSDATLPPAKPGNLSQQKALASPQLATDSSQRTLSDLLQTSPCLTSPGRRTRSHSQQLTSLVRPATAPAASVTSVEENRKPTQKQLSEAASLLVIAESGVRVSFGDLFLARKTVVIFIRHFWCPNCQDYMSSISNTVSPAALKQAGIKLVIISNGSHNIIQSYRKIFHTPFAVYTDPTHRVYNALGMTLRTLDTGPESRKGAYAKHGVAQGIAMVLLNAIKSKMPLLGKGGDVEQLGGEFVLGPG</sequence>
<dbReference type="Gene3D" id="3.40.30.10">
    <property type="entry name" value="Glutaredoxin"/>
    <property type="match status" value="1"/>
</dbReference>
<name>A0A0C3C3M9_PILCF</name>
<dbReference type="Proteomes" id="UP000054166">
    <property type="component" value="Unassembled WGS sequence"/>
</dbReference>
<reference evidence="3" key="2">
    <citation type="submission" date="2015-01" db="EMBL/GenBank/DDBJ databases">
        <title>Evolutionary Origins and Diversification of the Mycorrhizal Mutualists.</title>
        <authorList>
            <consortium name="DOE Joint Genome Institute"/>
            <consortium name="Mycorrhizal Genomics Consortium"/>
            <person name="Kohler A."/>
            <person name="Kuo A."/>
            <person name="Nagy L.G."/>
            <person name="Floudas D."/>
            <person name="Copeland A."/>
            <person name="Barry K.W."/>
            <person name="Cichocki N."/>
            <person name="Veneault-Fourrey C."/>
            <person name="LaButti K."/>
            <person name="Lindquist E.A."/>
            <person name="Lipzen A."/>
            <person name="Lundell T."/>
            <person name="Morin E."/>
            <person name="Murat C."/>
            <person name="Riley R."/>
            <person name="Ohm R."/>
            <person name="Sun H."/>
            <person name="Tunlid A."/>
            <person name="Henrissat B."/>
            <person name="Grigoriev I.V."/>
            <person name="Hibbett D.S."/>
            <person name="Martin F."/>
        </authorList>
    </citation>
    <scope>NUCLEOTIDE SEQUENCE [LARGE SCALE GENOMIC DNA]</scope>
    <source>
        <strain evidence="3">F 1598</strain>
    </source>
</reference>
<dbReference type="STRING" id="765440.A0A0C3C3M9"/>
<keyword evidence="3" id="KW-1185">Reference proteome</keyword>
<dbReference type="InterPro" id="IPR036249">
    <property type="entry name" value="Thioredoxin-like_sf"/>
</dbReference>
<dbReference type="PANTHER" id="PTHR28630:SF3">
    <property type="entry name" value="PEROXIREDOXIN-LIKE 2C"/>
    <property type="match status" value="1"/>
</dbReference>
<evidence type="ECO:0000313" key="2">
    <source>
        <dbReference type="EMBL" id="KIM84207.1"/>
    </source>
</evidence>
<dbReference type="OrthoDB" id="40334at2759"/>
<dbReference type="AlphaFoldDB" id="A0A0C3C3M9"/>
<feature type="compositionally biased region" description="Polar residues" evidence="1">
    <location>
        <begin position="10"/>
        <end position="30"/>
    </location>
</feature>
<dbReference type="Pfam" id="PF13911">
    <property type="entry name" value="AhpC-TSA_2"/>
    <property type="match status" value="1"/>
</dbReference>
<dbReference type="HOGENOM" id="CLU_937231_0_0_1"/>
<evidence type="ECO:0000256" key="1">
    <source>
        <dbReference type="SAM" id="MobiDB-lite"/>
    </source>
</evidence>
<organism evidence="2 3">
    <name type="scientific">Piloderma croceum (strain F 1598)</name>
    <dbReference type="NCBI Taxonomy" id="765440"/>
    <lineage>
        <taxon>Eukaryota</taxon>
        <taxon>Fungi</taxon>
        <taxon>Dikarya</taxon>
        <taxon>Basidiomycota</taxon>
        <taxon>Agaricomycotina</taxon>
        <taxon>Agaricomycetes</taxon>
        <taxon>Agaricomycetidae</taxon>
        <taxon>Atheliales</taxon>
        <taxon>Atheliaceae</taxon>
        <taxon>Piloderma</taxon>
    </lineage>
</organism>
<dbReference type="PANTHER" id="PTHR28630">
    <property type="match status" value="1"/>
</dbReference>
<feature type="compositionally biased region" description="Basic residues" evidence="1">
    <location>
        <begin position="35"/>
        <end position="47"/>
    </location>
</feature>
<reference evidence="2 3" key="1">
    <citation type="submission" date="2014-04" db="EMBL/GenBank/DDBJ databases">
        <authorList>
            <consortium name="DOE Joint Genome Institute"/>
            <person name="Kuo A."/>
            <person name="Tarkka M."/>
            <person name="Buscot F."/>
            <person name="Kohler A."/>
            <person name="Nagy L.G."/>
            <person name="Floudas D."/>
            <person name="Copeland A."/>
            <person name="Barry K.W."/>
            <person name="Cichocki N."/>
            <person name="Veneault-Fourrey C."/>
            <person name="LaButti K."/>
            <person name="Lindquist E.A."/>
            <person name="Lipzen A."/>
            <person name="Lundell T."/>
            <person name="Morin E."/>
            <person name="Murat C."/>
            <person name="Sun H."/>
            <person name="Tunlid A."/>
            <person name="Henrissat B."/>
            <person name="Grigoriev I.V."/>
            <person name="Hibbett D.S."/>
            <person name="Martin F."/>
            <person name="Nordberg H.P."/>
            <person name="Cantor M.N."/>
            <person name="Hua S.X."/>
        </authorList>
    </citation>
    <scope>NUCLEOTIDE SEQUENCE [LARGE SCALE GENOMIC DNA]</scope>
    <source>
        <strain evidence="2 3">F 1598</strain>
    </source>
</reference>
<gene>
    <name evidence="2" type="ORF">PILCRDRAFT_68330</name>
</gene>
<feature type="compositionally biased region" description="Polar residues" evidence="1">
    <location>
        <begin position="65"/>
        <end position="96"/>
    </location>
</feature>
<accession>A0A0C3C3M9</accession>
<dbReference type="InParanoid" id="A0A0C3C3M9"/>
<dbReference type="EMBL" id="KN832988">
    <property type="protein sequence ID" value="KIM84207.1"/>
    <property type="molecule type" value="Genomic_DNA"/>
</dbReference>
<dbReference type="InterPro" id="IPR032801">
    <property type="entry name" value="PXL2A/B/C"/>
</dbReference>
<dbReference type="SUPFAM" id="SSF52833">
    <property type="entry name" value="Thioredoxin-like"/>
    <property type="match status" value="1"/>
</dbReference>
<proteinExistence type="predicted"/>
<evidence type="ECO:0008006" key="4">
    <source>
        <dbReference type="Google" id="ProtNLM"/>
    </source>
</evidence>
<protein>
    <recommendedName>
        <fullName evidence="4">Thioredoxin domain-containing protein</fullName>
    </recommendedName>
</protein>